<gene>
    <name evidence="1" type="ORF">HOP53_20870</name>
</gene>
<dbReference type="Proteomes" id="UP001320168">
    <property type="component" value="Unassembled WGS sequence"/>
</dbReference>
<evidence type="ECO:0000313" key="1">
    <source>
        <dbReference type="EMBL" id="MCE8005290.1"/>
    </source>
</evidence>
<reference evidence="1 2" key="1">
    <citation type="journal article" date="2021" name="Front. Microbiol.">
        <title>Aerobic Denitrification and Heterotrophic Sulfur Oxidation in the Genus Halomonas Revealed by Six Novel Species Characterizations and Genome-Based Analysis.</title>
        <authorList>
            <person name="Wang L."/>
            <person name="Shao Z."/>
        </authorList>
    </citation>
    <scope>NUCLEOTIDE SEQUENCE [LARGE SCALE GENOMIC DNA]</scope>
    <source>
        <strain evidence="1 2">MCCC 1A11081</strain>
    </source>
</reference>
<proteinExistence type="predicted"/>
<keyword evidence="2" id="KW-1185">Reference proteome</keyword>
<organism evidence="1 2">
    <name type="scientific">Billgrantia ethanolica</name>
    <dbReference type="NCBI Taxonomy" id="2733486"/>
    <lineage>
        <taxon>Bacteria</taxon>
        <taxon>Pseudomonadati</taxon>
        <taxon>Pseudomonadota</taxon>
        <taxon>Gammaproteobacteria</taxon>
        <taxon>Oceanospirillales</taxon>
        <taxon>Halomonadaceae</taxon>
        <taxon>Billgrantia</taxon>
    </lineage>
</organism>
<comment type="caution">
    <text evidence="1">The sequence shown here is derived from an EMBL/GenBank/DDBJ whole genome shotgun (WGS) entry which is preliminary data.</text>
</comment>
<sequence length="253" mass="29595">MSLIPSLDIEWGARRPAKPSIQVLEVGRKDQGPVFLLVERTEKAERYEGKVCEASISLTYQVIHEDPTLHHVEGGEFSACYHRDWGSNEELVRLSSTSVHEGGYVVVDPSWLAGHKLGTYLQNEIIAWAQQWPEAEVCQIKLLAGQASADNRKRRNRFYEQFGIRFDYETSEHEAGVSQPMKVRELNTVDRWQQNIQEIPLERFLAKALGQIRDQRWELKAREKNLQEIRRDWEFAVSRPVRWTLKRWIERIT</sequence>
<evidence type="ECO:0000313" key="2">
    <source>
        <dbReference type="Proteomes" id="UP001320168"/>
    </source>
</evidence>
<name>A0ABS9A9G8_9GAMM</name>
<evidence type="ECO:0008006" key="3">
    <source>
        <dbReference type="Google" id="ProtNLM"/>
    </source>
</evidence>
<protein>
    <recommendedName>
        <fullName evidence="3">N-acetyltransferase domain-containing protein</fullName>
    </recommendedName>
</protein>
<accession>A0ABS9A9G8</accession>
<dbReference type="RefSeq" id="WP_234271794.1">
    <property type="nucleotide sequence ID" value="NZ_JABFTX010000006.1"/>
</dbReference>
<dbReference type="EMBL" id="JABFTX010000006">
    <property type="protein sequence ID" value="MCE8005290.1"/>
    <property type="molecule type" value="Genomic_DNA"/>
</dbReference>